<dbReference type="Proteomes" id="UP001139031">
    <property type="component" value="Unassembled WGS sequence"/>
</dbReference>
<reference evidence="5" key="1">
    <citation type="submission" date="2021-08" db="EMBL/GenBank/DDBJ databases">
        <authorList>
            <person name="Stevens D.C."/>
        </authorList>
    </citation>
    <scope>NUCLEOTIDE SEQUENCE</scope>
    <source>
        <strain evidence="5">DSM 53165</strain>
    </source>
</reference>
<dbReference type="PANTHER" id="PTHR37299:SF1">
    <property type="entry name" value="STAGE 0 SPORULATION PROTEIN A HOMOLOG"/>
    <property type="match status" value="1"/>
</dbReference>
<evidence type="ECO:0000256" key="2">
    <source>
        <dbReference type="SAM" id="MobiDB-lite"/>
    </source>
</evidence>
<dbReference type="Pfam" id="PF04397">
    <property type="entry name" value="LytTR"/>
    <property type="match status" value="1"/>
</dbReference>
<evidence type="ECO:0000313" key="5">
    <source>
        <dbReference type="EMBL" id="MBZ5712994.1"/>
    </source>
</evidence>
<keyword evidence="5" id="KW-0238">DNA-binding</keyword>
<sequence length="283" mass="30678">MCHGARADDGHDSGRGGTMRELSTTGVLRPLRALVVEDEWPARNYLVELLEESHLAEVVGAVVSVDEARQALHLAPSGLGIDVVFVDVALGGNGDKTGLDLVRASASEVYRPMFVLATAFKEHAIEAFALGVDDYLLKPFTAERVVQCLRRLHARRRSSPASPLRIVARRGKSLVFLDTSEVWAFEAADRLTSVHTPHGTFDLDLSLVAIEASLGRALTRVHRNWLVNAAHIKELERDGAETTIFVGAGIGPGQPGVRVPIARERAASVREMLLTTATGLRRS</sequence>
<accession>A0ABS7TXK6</accession>
<dbReference type="SMART" id="SM00448">
    <property type="entry name" value="REC"/>
    <property type="match status" value="1"/>
</dbReference>
<protein>
    <submittedName>
        <fullName evidence="5">LytTR family DNA-binding domain-containing protein</fullName>
    </submittedName>
</protein>
<dbReference type="SUPFAM" id="SSF52172">
    <property type="entry name" value="CheY-like"/>
    <property type="match status" value="1"/>
</dbReference>
<feature type="modified residue" description="4-aspartylphosphate" evidence="1">
    <location>
        <position position="87"/>
    </location>
</feature>
<name>A0ABS7TXK6_9BACT</name>
<dbReference type="PANTHER" id="PTHR37299">
    <property type="entry name" value="TRANSCRIPTIONAL REGULATOR-RELATED"/>
    <property type="match status" value="1"/>
</dbReference>
<dbReference type="SMART" id="SM00850">
    <property type="entry name" value="LytTR"/>
    <property type="match status" value="1"/>
</dbReference>
<organism evidence="5 6">
    <name type="scientific">Nannocystis pusilla</name>
    <dbReference type="NCBI Taxonomy" id="889268"/>
    <lineage>
        <taxon>Bacteria</taxon>
        <taxon>Pseudomonadati</taxon>
        <taxon>Myxococcota</taxon>
        <taxon>Polyangia</taxon>
        <taxon>Nannocystales</taxon>
        <taxon>Nannocystaceae</taxon>
        <taxon>Nannocystis</taxon>
    </lineage>
</organism>
<feature type="region of interest" description="Disordered" evidence="2">
    <location>
        <begin position="1"/>
        <end position="21"/>
    </location>
</feature>
<proteinExistence type="predicted"/>
<dbReference type="Pfam" id="PF00072">
    <property type="entry name" value="Response_reg"/>
    <property type="match status" value="1"/>
</dbReference>
<dbReference type="Gene3D" id="3.40.50.2300">
    <property type="match status" value="1"/>
</dbReference>
<evidence type="ECO:0000259" key="4">
    <source>
        <dbReference type="PROSITE" id="PS50930"/>
    </source>
</evidence>
<dbReference type="PROSITE" id="PS50110">
    <property type="entry name" value="RESPONSE_REGULATORY"/>
    <property type="match status" value="1"/>
</dbReference>
<dbReference type="InterPro" id="IPR046947">
    <property type="entry name" value="LytR-like"/>
</dbReference>
<keyword evidence="1" id="KW-0597">Phosphoprotein</keyword>
<dbReference type="InterPro" id="IPR011006">
    <property type="entry name" value="CheY-like_superfamily"/>
</dbReference>
<dbReference type="PROSITE" id="PS50930">
    <property type="entry name" value="HTH_LYTTR"/>
    <property type="match status" value="1"/>
</dbReference>
<keyword evidence="6" id="KW-1185">Reference proteome</keyword>
<gene>
    <name evidence="5" type="ORF">K7C98_27470</name>
</gene>
<comment type="caution">
    <text evidence="5">The sequence shown here is derived from an EMBL/GenBank/DDBJ whole genome shotgun (WGS) entry which is preliminary data.</text>
</comment>
<dbReference type="InterPro" id="IPR001789">
    <property type="entry name" value="Sig_transdc_resp-reg_receiver"/>
</dbReference>
<evidence type="ECO:0000259" key="3">
    <source>
        <dbReference type="PROSITE" id="PS50110"/>
    </source>
</evidence>
<dbReference type="Gene3D" id="2.40.50.1020">
    <property type="entry name" value="LytTr DNA-binding domain"/>
    <property type="match status" value="1"/>
</dbReference>
<feature type="compositionally biased region" description="Basic and acidic residues" evidence="2">
    <location>
        <begin position="1"/>
        <end position="14"/>
    </location>
</feature>
<dbReference type="RefSeq" id="WP_224194746.1">
    <property type="nucleotide sequence ID" value="NZ_JAIRAU010000037.1"/>
</dbReference>
<evidence type="ECO:0000313" key="6">
    <source>
        <dbReference type="Proteomes" id="UP001139031"/>
    </source>
</evidence>
<dbReference type="InterPro" id="IPR007492">
    <property type="entry name" value="LytTR_DNA-bd_dom"/>
</dbReference>
<dbReference type="GO" id="GO:0003677">
    <property type="term" value="F:DNA binding"/>
    <property type="evidence" value="ECO:0007669"/>
    <property type="project" value="UniProtKB-KW"/>
</dbReference>
<dbReference type="EMBL" id="JAIRAU010000037">
    <property type="protein sequence ID" value="MBZ5712994.1"/>
    <property type="molecule type" value="Genomic_DNA"/>
</dbReference>
<feature type="domain" description="Response regulatory" evidence="3">
    <location>
        <begin position="32"/>
        <end position="153"/>
    </location>
</feature>
<feature type="domain" description="HTH LytTR-type" evidence="4">
    <location>
        <begin position="166"/>
        <end position="275"/>
    </location>
</feature>
<evidence type="ECO:0000256" key="1">
    <source>
        <dbReference type="PROSITE-ProRule" id="PRU00169"/>
    </source>
</evidence>